<comment type="caution">
    <text evidence="2">The sequence shown here is derived from an EMBL/GenBank/DDBJ whole genome shotgun (WGS) entry which is preliminary data.</text>
</comment>
<name>A0A1Q9ENS8_SYMMI</name>
<protein>
    <submittedName>
        <fullName evidence="2">Uncharacterized protein</fullName>
    </submittedName>
</protein>
<keyword evidence="3" id="KW-1185">Reference proteome</keyword>
<dbReference type="SUPFAM" id="SSF54495">
    <property type="entry name" value="UBC-like"/>
    <property type="match status" value="1"/>
</dbReference>
<dbReference type="Gene3D" id="3.10.110.10">
    <property type="entry name" value="Ubiquitin Conjugating Enzyme"/>
    <property type="match status" value="1"/>
</dbReference>
<gene>
    <name evidence="2" type="ORF">AK812_SmicGene7405</name>
</gene>
<dbReference type="InterPro" id="IPR016135">
    <property type="entry name" value="UBQ-conjugating_enzyme/RWD"/>
</dbReference>
<evidence type="ECO:0000313" key="3">
    <source>
        <dbReference type="Proteomes" id="UP000186817"/>
    </source>
</evidence>
<feature type="region of interest" description="Disordered" evidence="1">
    <location>
        <begin position="27"/>
        <end position="65"/>
    </location>
</feature>
<organism evidence="2 3">
    <name type="scientific">Symbiodinium microadriaticum</name>
    <name type="common">Dinoflagellate</name>
    <name type="synonym">Zooxanthella microadriatica</name>
    <dbReference type="NCBI Taxonomy" id="2951"/>
    <lineage>
        <taxon>Eukaryota</taxon>
        <taxon>Sar</taxon>
        <taxon>Alveolata</taxon>
        <taxon>Dinophyceae</taxon>
        <taxon>Suessiales</taxon>
        <taxon>Symbiodiniaceae</taxon>
        <taxon>Symbiodinium</taxon>
    </lineage>
</organism>
<dbReference type="Proteomes" id="UP000186817">
    <property type="component" value="Unassembled WGS sequence"/>
</dbReference>
<dbReference type="CDD" id="cd00195">
    <property type="entry name" value="UBCc_UEV"/>
    <property type="match status" value="1"/>
</dbReference>
<sequence>MVAPPAETMGYEGPCESEMDFTQCQRLEEAIKSPKRSPTPTRASRPELGVDKTPPALLSWPGPPWPEPGTQVVRKRLIPPGVAGDDCVAALLPKMKRMRLRPSLGQLRLQREAEENLELCPEVKVAVEPELLRASVDIECAAVEKGAIQFEISFPPQYPHRPPQVAQVFPDRPLPSYRYEGCLVVLPFLGERTWSSVLGTADIVRELLEPLPGVGGGLNTKKVSSPLLSTWLLFNAVACWFVKWDSGTSFTHWYRHVRHQNPLKRTWRCRREASAELSRSLPALPCPGVKGVKGDLKNWQVSGKHLLMVLSSRFEAGSRFEALLRKLSQRLRIVEGNRAQVNPATANNQPATGQFGQRGRVQADCFAIREATEGSTPDRAGNQADVIPFSLASSGISGSQGLG</sequence>
<dbReference type="EMBL" id="LSRX01000105">
    <property type="protein sequence ID" value="OLQ09038.1"/>
    <property type="molecule type" value="Genomic_DNA"/>
</dbReference>
<dbReference type="OrthoDB" id="10622684at2759"/>
<dbReference type="AlphaFoldDB" id="A0A1Q9ENS8"/>
<accession>A0A1Q9ENS8</accession>
<proteinExistence type="predicted"/>
<evidence type="ECO:0000313" key="2">
    <source>
        <dbReference type="EMBL" id="OLQ09038.1"/>
    </source>
</evidence>
<evidence type="ECO:0000256" key="1">
    <source>
        <dbReference type="SAM" id="MobiDB-lite"/>
    </source>
</evidence>
<reference evidence="2 3" key="1">
    <citation type="submission" date="2016-02" db="EMBL/GenBank/DDBJ databases">
        <title>Genome analysis of coral dinoflagellate symbionts highlights evolutionary adaptations to a symbiotic lifestyle.</title>
        <authorList>
            <person name="Aranda M."/>
            <person name="Li Y."/>
            <person name="Liew Y.J."/>
            <person name="Baumgarten S."/>
            <person name="Simakov O."/>
            <person name="Wilson M."/>
            <person name="Piel J."/>
            <person name="Ashoor H."/>
            <person name="Bougouffa S."/>
            <person name="Bajic V.B."/>
            <person name="Ryu T."/>
            <person name="Ravasi T."/>
            <person name="Bayer T."/>
            <person name="Micklem G."/>
            <person name="Kim H."/>
            <person name="Bhak J."/>
            <person name="Lajeunesse T.C."/>
            <person name="Voolstra C.R."/>
        </authorList>
    </citation>
    <scope>NUCLEOTIDE SEQUENCE [LARGE SCALE GENOMIC DNA]</scope>
    <source>
        <strain evidence="2 3">CCMP2467</strain>
    </source>
</reference>